<dbReference type="EMBL" id="CP000555">
    <property type="protein sequence ID" value="ABM94849.1"/>
    <property type="molecule type" value="Genomic_DNA"/>
</dbReference>
<evidence type="ECO:0000313" key="4">
    <source>
        <dbReference type="Proteomes" id="UP000000366"/>
    </source>
</evidence>
<proteinExistence type="predicted"/>
<feature type="domain" description="VWFA" evidence="2">
    <location>
        <begin position="42"/>
        <end position="221"/>
    </location>
</feature>
<dbReference type="SMART" id="SM00327">
    <property type="entry name" value="VWA"/>
    <property type="match status" value="1"/>
</dbReference>
<dbReference type="CDD" id="cd00198">
    <property type="entry name" value="vWFA"/>
    <property type="match status" value="1"/>
</dbReference>
<evidence type="ECO:0000256" key="1">
    <source>
        <dbReference type="SAM" id="MobiDB-lite"/>
    </source>
</evidence>
<dbReference type="eggNOG" id="COG2304">
    <property type="taxonomic scope" value="Bacteria"/>
</dbReference>
<keyword evidence="4" id="KW-1185">Reference proteome</keyword>
<feature type="compositionally biased region" description="Polar residues" evidence="1">
    <location>
        <begin position="344"/>
        <end position="353"/>
    </location>
</feature>
<dbReference type="KEGG" id="mpt:Mpe_A1891"/>
<protein>
    <submittedName>
        <fullName evidence="3">MxaL protein, putative</fullName>
    </submittedName>
</protein>
<organism evidence="3 4">
    <name type="scientific">Methylibium petroleiphilum (strain ATCC BAA-1232 / LMG 22953 / PM1)</name>
    <dbReference type="NCBI Taxonomy" id="420662"/>
    <lineage>
        <taxon>Bacteria</taxon>
        <taxon>Pseudomonadati</taxon>
        <taxon>Pseudomonadota</taxon>
        <taxon>Betaproteobacteria</taxon>
        <taxon>Burkholderiales</taxon>
        <taxon>Sphaerotilaceae</taxon>
        <taxon>Methylibium</taxon>
    </lineage>
</organism>
<dbReference type="AlphaFoldDB" id="A2SH10"/>
<name>A2SH10_METPP</name>
<dbReference type="HOGENOM" id="CLU_064961_0_0_4"/>
<dbReference type="InterPro" id="IPR036465">
    <property type="entry name" value="vWFA_dom_sf"/>
</dbReference>
<accession>A2SH10</accession>
<dbReference type="Gene3D" id="3.40.50.410">
    <property type="entry name" value="von Willebrand factor, type A domain"/>
    <property type="match status" value="1"/>
</dbReference>
<evidence type="ECO:0000259" key="2">
    <source>
        <dbReference type="SMART" id="SM00327"/>
    </source>
</evidence>
<dbReference type="Proteomes" id="UP000000366">
    <property type="component" value="Chromosome"/>
</dbReference>
<dbReference type="STRING" id="420662.Mpe_A1891"/>
<reference evidence="3 4" key="1">
    <citation type="journal article" date="2007" name="J. Bacteriol.">
        <title>Whole-genome analysis of the methyl tert-butyl ether-degrading beta-proteobacterium Methylibium petroleiphilum PM1.</title>
        <authorList>
            <person name="Kane S.R."/>
            <person name="Chakicherla A.Y."/>
            <person name="Chain P.S.G."/>
            <person name="Schmidt R."/>
            <person name="Shin M.W."/>
            <person name="Legler T.C."/>
            <person name="Scow K.M."/>
            <person name="Larimer F.W."/>
            <person name="Lucas S.M."/>
            <person name="Richardson P.M."/>
            <person name="Hristova K.R."/>
        </authorList>
    </citation>
    <scope>NUCLEOTIDE SEQUENCE [LARGE SCALE GENOMIC DNA]</scope>
    <source>
        <strain evidence="4">ATCC BAA-1232 / LMG 22953 / PM1</strain>
    </source>
</reference>
<feature type="region of interest" description="Disordered" evidence="1">
    <location>
        <begin position="333"/>
        <end position="353"/>
    </location>
</feature>
<sequence length="353" mass="38216">MKGPGLRALLLQGGTARACLALAALALTITFASPYLTWARPQSDMVIVLDVTQSMEVADQQHEGRSVTRLAQAKLVIGEALRKLPCGSRIGWGLFTEYRSFLLMDPVEVCENQRELLAVLSNIDGRMAWTGNSEVAKGLYSGLKIAKALPSRPALVFVTDGQEAPPVNPQYRPSDDGAVRVAPGLVVGVGGLLPARIPKHDLEGRAYGYWEANEVMQLDPRSYGRGGSVAGEQMVEDGSERTGVMLGSTPGSEHLSSLREPYLQLLASETGLAYQRLTTPQALYAALTSEQLAHPVASRVDLRWPFGVLGLLALLAVYLPRRRPDGLRPAVWRRGAPADRTGRSTRNLPQRSS</sequence>
<evidence type="ECO:0000313" key="3">
    <source>
        <dbReference type="EMBL" id="ABM94849.1"/>
    </source>
</evidence>
<dbReference type="InterPro" id="IPR002035">
    <property type="entry name" value="VWF_A"/>
</dbReference>
<dbReference type="Pfam" id="PF13519">
    <property type="entry name" value="VWA_2"/>
    <property type="match status" value="1"/>
</dbReference>
<gene>
    <name evidence="3" type="ordered locus">Mpe_A1891</name>
</gene>
<dbReference type="RefSeq" id="WP_011829486.1">
    <property type="nucleotide sequence ID" value="NC_008825.1"/>
</dbReference>
<dbReference type="SUPFAM" id="SSF53300">
    <property type="entry name" value="vWA-like"/>
    <property type="match status" value="1"/>
</dbReference>